<dbReference type="AlphaFoldDB" id="A0A4U0WNE7"/>
<proteinExistence type="predicted"/>
<dbReference type="Proteomes" id="UP000309340">
    <property type="component" value="Unassembled WGS sequence"/>
</dbReference>
<evidence type="ECO:0000313" key="2">
    <source>
        <dbReference type="Proteomes" id="UP000309340"/>
    </source>
</evidence>
<evidence type="ECO:0000313" key="1">
    <source>
        <dbReference type="EMBL" id="TKA63983.1"/>
    </source>
</evidence>
<protein>
    <submittedName>
        <fullName evidence="1">Uncharacterized protein</fullName>
    </submittedName>
</protein>
<accession>A0A4U0WNE7</accession>
<dbReference type="PANTHER" id="PTHR42085">
    <property type="entry name" value="F-BOX DOMAIN-CONTAINING PROTEIN"/>
    <property type="match status" value="1"/>
</dbReference>
<reference evidence="1 2" key="1">
    <citation type="submission" date="2017-03" db="EMBL/GenBank/DDBJ databases">
        <title>Genomes of endolithic fungi from Antarctica.</title>
        <authorList>
            <person name="Coleine C."/>
            <person name="Masonjones S."/>
            <person name="Stajich J.E."/>
        </authorList>
    </citation>
    <scope>NUCLEOTIDE SEQUENCE [LARGE SCALE GENOMIC DNA]</scope>
    <source>
        <strain evidence="1 2">CCFEE 5184</strain>
    </source>
</reference>
<name>A0A4U0WNE7_9PEZI</name>
<keyword evidence="2" id="KW-1185">Reference proteome</keyword>
<dbReference type="EMBL" id="NAJQ01000885">
    <property type="protein sequence ID" value="TKA63983.1"/>
    <property type="molecule type" value="Genomic_DNA"/>
</dbReference>
<comment type="caution">
    <text evidence="1">The sequence shown here is derived from an EMBL/GenBank/DDBJ whole genome shotgun (WGS) entry which is preliminary data.</text>
</comment>
<sequence length="220" mass="24848">MDESQLSRLPAELRNRFYELVLRQGSPIIICDAANDHSIHEAHFFGTPLADSRPLALTATCKDIRSESLQLSYAINSFVFKCGYTSNKTLLPSHFTKQIGPLNTRALRSIVLDLGRLSFASRSTVAELMEIQQFSHTHSHFDVQCEATIHLEYEPEGYKAAFSAREILAFLVGTGGMAKAETVEGRVQRYHWIGMAILRYQLEQTQDTLRLRQGAEGKDW</sequence>
<dbReference type="OrthoDB" id="3816007at2759"/>
<dbReference type="PANTHER" id="PTHR42085:SF1">
    <property type="entry name" value="F-BOX DOMAIN-CONTAINING PROTEIN"/>
    <property type="match status" value="1"/>
</dbReference>
<dbReference type="InterPro" id="IPR038883">
    <property type="entry name" value="AN11006-like"/>
</dbReference>
<gene>
    <name evidence="1" type="ORF">B0A55_11560</name>
</gene>
<organism evidence="1 2">
    <name type="scientific">Friedmanniomyces simplex</name>
    <dbReference type="NCBI Taxonomy" id="329884"/>
    <lineage>
        <taxon>Eukaryota</taxon>
        <taxon>Fungi</taxon>
        <taxon>Dikarya</taxon>
        <taxon>Ascomycota</taxon>
        <taxon>Pezizomycotina</taxon>
        <taxon>Dothideomycetes</taxon>
        <taxon>Dothideomycetidae</taxon>
        <taxon>Mycosphaerellales</taxon>
        <taxon>Teratosphaeriaceae</taxon>
        <taxon>Friedmanniomyces</taxon>
    </lineage>
</organism>